<dbReference type="InterPro" id="IPR036291">
    <property type="entry name" value="NAD(P)-bd_dom_sf"/>
</dbReference>
<dbReference type="InterPro" id="IPR002347">
    <property type="entry name" value="SDR_fam"/>
</dbReference>
<dbReference type="CDD" id="cd05356">
    <property type="entry name" value="17beta-HSD1_like_SDR_c"/>
    <property type="match status" value="1"/>
</dbReference>
<dbReference type="GO" id="GO:0016491">
    <property type="term" value="F:oxidoreductase activity"/>
    <property type="evidence" value="ECO:0007669"/>
    <property type="project" value="UniProtKB-KW"/>
</dbReference>
<comment type="similarity">
    <text evidence="2 5">Belongs to the short-chain dehydrogenases/reductases (SDR) family.</text>
</comment>
<evidence type="ECO:0000256" key="5">
    <source>
        <dbReference type="RuleBase" id="RU000363"/>
    </source>
</evidence>
<comment type="subcellular location">
    <subcellularLocation>
        <location evidence="1">Endoplasmic reticulum</location>
    </subcellularLocation>
</comment>
<proteinExistence type="inferred from homology"/>
<reference evidence="6" key="1">
    <citation type="submission" date="2022-12" db="EMBL/GenBank/DDBJ databases">
        <title>Genome assemblies of Blomia tropicalis.</title>
        <authorList>
            <person name="Cui Y."/>
        </authorList>
    </citation>
    <scope>NUCLEOTIDE SEQUENCE</scope>
    <source>
        <tissue evidence="6">Adult mites</tissue>
    </source>
</reference>
<evidence type="ECO:0000256" key="3">
    <source>
        <dbReference type="ARBA" id="ARBA00022857"/>
    </source>
</evidence>
<comment type="caution">
    <text evidence="6">The sequence shown here is derived from an EMBL/GenBank/DDBJ whole genome shotgun (WGS) entry which is preliminary data.</text>
</comment>
<dbReference type="EMBL" id="JAPWDV010000002">
    <property type="protein sequence ID" value="KAJ6218925.1"/>
    <property type="molecule type" value="Genomic_DNA"/>
</dbReference>
<dbReference type="PIRSF" id="PIRSF000126">
    <property type="entry name" value="11-beta-HSD1"/>
    <property type="match status" value="1"/>
</dbReference>
<keyword evidence="3" id="KW-0521">NADP</keyword>
<evidence type="ECO:0000256" key="1">
    <source>
        <dbReference type="ARBA" id="ARBA00004240"/>
    </source>
</evidence>
<organism evidence="6 7">
    <name type="scientific">Blomia tropicalis</name>
    <name type="common">Mite</name>
    <dbReference type="NCBI Taxonomy" id="40697"/>
    <lineage>
        <taxon>Eukaryota</taxon>
        <taxon>Metazoa</taxon>
        <taxon>Ecdysozoa</taxon>
        <taxon>Arthropoda</taxon>
        <taxon>Chelicerata</taxon>
        <taxon>Arachnida</taxon>
        <taxon>Acari</taxon>
        <taxon>Acariformes</taxon>
        <taxon>Sarcoptiformes</taxon>
        <taxon>Astigmata</taxon>
        <taxon>Glycyphagoidea</taxon>
        <taxon>Echimyopodidae</taxon>
        <taxon>Blomia</taxon>
    </lineage>
</organism>
<dbReference type="PROSITE" id="PS00061">
    <property type="entry name" value="ADH_SHORT"/>
    <property type="match status" value="1"/>
</dbReference>
<dbReference type="SUPFAM" id="SSF51735">
    <property type="entry name" value="NAD(P)-binding Rossmann-fold domains"/>
    <property type="match status" value="1"/>
</dbReference>
<evidence type="ECO:0000256" key="2">
    <source>
        <dbReference type="ARBA" id="ARBA00006484"/>
    </source>
</evidence>
<keyword evidence="4" id="KW-0560">Oxidoreductase</keyword>
<dbReference type="PRINTS" id="PR00080">
    <property type="entry name" value="SDRFAMILY"/>
</dbReference>
<dbReference type="Gene3D" id="3.40.50.720">
    <property type="entry name" value="NAD(P)-binding Rossmann-like Domain"/>
    <property type="match status" value="1"/>
</dbReference>
<dbReference type="Proteomes" id="UP001142055">
    <property type="component" value="Chromosome 2"/>
</dbReference>
<dbReference type="InterPro" id="IPR020904">
    <property type="entry name" value="Sc_DH/Rdtase_CS"/>
</dbReference>
<dbReference type="PANTHER" id="PTHR43899:SF13">
    <property type="entry name" value="RH59310P"/>
    <property type="match status" value="1"/>
</dbReference>
<sequence>MKLLNQFDDLTILEWIGLFTASVWIVYKPCKLVVSWLLNRFSCASRRLLRPSGDEYAIITGATDGIGFEYARQLAQKGYNLLLISRTESKLKFVAAELTQQFGHKVDYHVADFSDQTIYNGIRAKLDELTSPIHVLVNNVGTAYPTPEYFTDYPQDWQLNLINTNITSMTMMSDIVLRKMLKQEKRSWVNNRGIIINISSMAGTTELPLFSTYAASKSYINNLSKTLSFEYEKDDIIVQTVMPNQVDTKLAKNLRQPETVVSVESYVRYALNTVGTEQSTNGHPKHKILNNLGILLGELIPERWFMLFKFKVSKHLKQTYEERQRRSILDSEKNNNKVGNNS</sequence>
<evidence type="ECO:0000313" key="6">
    <source>
        <dbReference type="EMBL" id="KAJ6218925.1"/>
    </source>
</evidence>
<accession>A0A9Q0M4E2</accession>
<dbReference type="PANTHER" id="PTHR43899">
    <property type="entry name" value="RH59310P"/>
    <property type="match status" value="1"/>
</dbReference>
<dbReference type="InterPro" id="IPR051019">
    <property type="entry name" value="VLCFA-Steroid_DH"/>
</dbReference>
<dbReference type="AlphaFoldDB" id="A0A9Q0M4E2"/>
<evidence type="ECO:0000313" key="7">
    <source>
        <dbReference type="Proteomes" id="UP001142055"/>
    </source>
</evidence>
<protein>
    <submittedName>
        <fullName evidence="6">Uncharacterized protein</fullName>
    </submittedName>
</protein>
<dbReference type="GO" id="GO:0005783">
    <property type="term" value="C:endoplasmic reticulum"/>
    <property type="evidence" value="ECO:0007669"/>
    <property type="project" value="UniProtKB-SubCell"/>
</dbReference>
<evidence type="ECO:0000256" key="4">
    <source>
        <dbReference type="ARBA" id="ARBA00023002"/>
    </source>
</evidence>
<gene>
    <name evidence="6" type="ORF">RDWZM_004737</name>
</gene>
<dbReference type="PRINTS" id="PR00081">
    <property type="entry name" value="GDHRDH"/>
</dbReference>
<name>A0A9Q0M4E2_BLOTA</name>
<dbReference type="Pfam" id="PF00106">
    <property type="entry name" value="adh_short"/>
    <property type="match status" value="1"/>
</dbReference>
<keyword evidence="7" id="KW-1185">Reference proteome</keyword>
<dbReference type="FunFam" id="3.40.50.720:FF:000137">
    <property type="entry name" value="Hydroxysteroid (17-beta) dehydrogenase 3"/>
    <property type="match status" value="1"/>
</dbReference>